<sequence>MPTARGSIGKELQLPLSIGRMVGAGVEVAGHRGAEPPQPGVQGVGQVVDDGLRRVVRAVRFTEQQRHQRPEHLQHRQPLRVHHVLADPQRDQHPT</sequence>
<feature type="region of interest" description="Disordered" evidence="1">
    <location>
        <begin position="64"/>
        <end position="95"/>
    </location>
</feature>
<proteinExistence type="predicted"/>
<feature type="compositionally biased region" description="Basic and acidic residues" evidence="1">
    <location>
        <begin position="84"/>
        <end position="95"/>
    </location>
</feature>
<reference evidence="2 3" key="1">
    <citation type="submission" date="2020-02" db="EMBL/GenBank/DDBJ databases">
        <title>Whole-genome analyses of novel actinobacteria.</title>
        <authorList>
            <person name="Sahin N."/>
            <person name="Tokatli A."/>
        </authorList>
    </citation>
    <scope>NUCLEOTIDE SEQUENCE [LARGE SCALE GENOMIC DNA]</scope>
    <source>
        <strain evidence="2 3">YC419</strain>
    </source>
</reference>
<keyword evidence="3" id="KW-1185">Reference proteome</keyword>
<organism evidence="2 3">
    <name type="scientific">Streptomyces ureilyticus</name>
    <dbReference type="NCBI Taxonomy" id="1775131"/>
    <lineage>
        <taxon>Bacteria</taxon>
        <taxon>Bacillati</taxon>
        <taxon>Actinomycetota</taxon>
        <taxon>Actinomycetes</taxon>
        <taxon>Kitasatosporales</taxon>
        <taxon>Streptomycetaceae</taxon>
        <taxon>Streptomyces</taxon>
    </lineage>
</organism>
<dbReference type="RefSeq" id="WP_165338681.1">
    <property type="nucleotide sequence ID" value="NZ_JAAKZX010000015.1"/>
</dbReference>
<evidence type="ECO:0000256" key="1">
    <source>
        <dbReference type="SAM" id="MobiDB-lite"/>
    </source>
</evidence>
<gene>
    <name evidence="2" type="ORF">G6048_07690</name>
</gene>
<dbReference type="Proteomes" id="UP001518140">
    <property type="component" value="Unassembled WGS sequence"/>
</dbReference>
<evidence type="ECO:0000313" key="3">
    <source>
        <dbReference type="Proteomes" id="UP001518140"/>
    </source>
</evidence>
<protein>
    <submittedName>
        <fullName evidence="2">Uncharacterized protein</fullName>
    </submittedName>
</protein>
<accession>A0ABX0DKK4</accession>
<evidence type="ECO:0000313" key="2">
    <source>
        <dbReference type="EMBL" id="NGO42052.1"/>
    </source>
</evidence>
<name>A0ABX0DKK4_9ACTN</name>
<feature type="compositionally biased region" description="Basic and acidic residues" evidence="1">
    <location>
        <begin position="64"/>
        <end position="74"/>
    </location>
</feature>
<dbReference type="EMBL" id="JAAKZX010000015">
    <property type="protein sequence ID" value="NGO42052.1"/>
    <property type="molecule type" value="Genomic_DNA"/>
</dbReference>
<comment type="caution">
    <text evidence="2">The sequence shown here is derived from an EMBL/GenBank/DDBJ whole genome shotgun (WGS) entry which is preliminary data.</text>
</comment>